<dbReference type="EMBL" id="FNAV01000004">
    <property type="protein sequence ID" value="SDE50671.1"/>
    <property type="molecule type" value="Genomic_DNA"/>
</dbReference>
<dbReference type="Proteomes" id="UP000198994">
    <property type="component" value="Unassembled WGS sequence"/>
</dbReference>
<dbReference type="InterPro" id="IPR012349">
    <property type="entry name" value="Split_barrel_FMN-bd"/>
</dbReference>
<dbReference type="OrthoDB" id="1432662at2"/>
<gene>
    <name evidence="2" type="ORF">SAMN04488105_104213</name>
</gene>
<dbReference type="SUPFAM" id="SSF50475">
    <property type="entry name" value="FMN-binding split barrel"/>
    <property type="match status" value="1"/>
</dbReference>
<organism evidence="2 3">
    <name type="scientific">Salipiger thiooxidans</name>
    <dbReference type="NCBI Taxonomy" id="282683"/>
    <lineage>
        <taxon>Bacteria</taxon>
        <taxon>Pseudomonadati</taxon>
        <taxon>Pseudomonadota</taxon>
        <taxon>Alphaproteobacteria</taxon>
        <taxon>Rhodobacterales</taxon>
        <taxon>Roseobacteraceae</taxon>
        <taxon>Salipiger</taxon>
    </lineage>
</organism>
<dbReference type="RefSeq" id="WP_089957415.1">
    <property type="nucleotide sequence ID" value="NZ_FNAV01000004.1"/>
</dbReference>
<proteinExistence type="predicted"/>
<dbReference type="Gene3D" id="2.30.110.10">
    <property type="entry name" value="Electron Transport, Fmn-binding Protein, Chain A"/>
    <property type="match status" value="1"/>
</dbReference>
<dbReference type="InterPro" id="IPR052917">
    <property type="entry name" value="Stress-Dev_Protein"/>
</dbReference>
<dbReference type="Pfam" id="PF16242">
    <property type="entry name" value="Pyrid_ox_like"/>
    <property type="match status" value="1"/>
</dbReference>
<feature type="domain" description="General stress protein FMN-binding split barrel" evidence="1">
    <location>
        <begin position="6"/>
        <end position="147"/>
    </location>
</feature>
<reference evidence="3" key="1">
    <citation type="submission" date="2016-10" db="EMBL/GenBank/DDBJ databases">
        <authorList>
            <person name="Varghese N."/>
            <person name="Submissions S."/>
        </authorList>
    </citation>
    <scope>NUCLEOTIDE SEQUENCE [LARGE SCALE GENOMIC DNA]</scope>
    <source>
        <strain evidence="3">DSM 10146</strain>
    </source>
</reference>
<evidence type="ECO:0000259" key="1">
    <source>
        <dbReference type="Pfam" id="PF16242"/>
    </source>
</evidence>
<dbReference type="InterPro" id="IPR038725">
    <property type="entry name" value="YdaG_split_barrel_FMN-bd"/>
</dbReference>
<dbReference type="STRING" id="282683.SAMN04488105_104213"/>
<sequence length="156" mass="16901">MSKDLKSEFWSQLKDVRAGLLAADGERPVPMSPQGDADENAIWFITARGTAAERAAKSGGEASFHVADSRAHLYANVFGTLTLVNDSKKLDELWNAFAAAWFEDGRDDNSVQLVKFTPHEAEVWAGDGGASFLYQIAKANLTGDTPDVGDHGRVVF</sequence>
<keyword evidence="3" id="KW-1185">Reference proteome</keyword>
<dbReference type="PANTHER" id="PTHR34818">
    <property type="entry name" value="PROTEIN BLI-3"/>
    <property type="match status" value="1"/>
</dbReference>
<dbReference type="PANTHER" id="PTHR34818:SF1">
    <property type="entry name" value="PROTEIN BLI-3"/>
    <property type="match status" value="1"/>
</dbReference>
<name>A0A1G7DGI8_9RHOB</name>
<evidence type="ECO:0000313" key="3">
    <source>
        <dbReference type="Proteomes" id="UP000198994"/>
    </source>
</evidence>
<accession>A0A1G7DGI8</accession>
<protein>
    <submittedName>
        <fullName evidence="2">Pyridoxamine 5'-phosphate oxidase like</fullName>
    </submittedName>
</protein>
<dbReference type="AlphaFoldDB" id="A0A1G7DGI8"/>
<evidence type="ECO:0000313" key="2">
    <source>
        <dbReference type="EMBL" id="SDE50671.1"/>
    </source>
</evidence>